<keyword evidence="3" id="KW-0067">ATP-binding</keyword>
<evidence type="ECO:0000313" key="3">
    <source>
        <dbReference type="RefSeq" id="XP_022723826.1"/>
    </source>
</evidence>
<reference evidence="3" key="1">
    <citation type="submission" date="2025-08" db="UniProtKB">
        <authorList>
            <consortium name="RefSeq"/>
        </authorList>
    </citation>
    <scope>IDENTIFICATION</scope>
    <source>
        <tissue evidence="3">Fruit stalk</tissue>
    </source>
</reference>
<dbReference type="PANTHER" id="PTHR33700:SF25">
    <property type="entry name" value="TRANSMEMBRANE PROTEIN"/>
    <property type="match status" value="1"/>
</dbReference>
<dbReference type="OrthoDB" id="1928179at2759"/>
<proteinExistence type="predicted"/>
<keyword evidence="2" id="KW-1185">Reference proteome</keyword>
<sequence length="244" mass="27571">MLKQSASRNQRYKGFKVKHVLQICALLALCIWLLNQVRNPYDKGSGIFQKVTSEHEALKLGRKDLDLQGQGSSTDNKESGEIEAEEVEESKPEESEDDGNEIDRRDREKAEGEESEEVEDFIDEEDRENENQIENLSLLEEQAMNEGDENLQDPRELEHYKSDGASSAVMQSNLDSGIAAQIRRLRSVGEMVKKIKRRGKETVSSLNEAFSIRSSQKRLGGIPENTIEILLSSTRSEKVSVTEN</sequence>
<accession>A0A6P5X7J5</accession>
<dbReference type="GeneID" id="111280653"/>
<organism evidence="2 3">
    <name type="scientific">Durio zibethinus</name>
    <name type="common">Durian</name>
    <dbReference type="NCBI Taxonomy" id="66656"/>
    <lineage>
        <taxon>Eukaryota</taxon>
        <taxon>Viridiplantae</taxon>
        <taxon>Streptophyta</taxon>
        <taxon>Embryophyta</taxon>
        <taxon>Tracheophyta</taxon>
        <taxon>Spermatophyta</taxon>
        <taxon>Magnoliopsida</taxon>
        <taxon>eudicotyledons</taxon>
        <taxon>Gunneridae</taxon>
        <taxon>Pentapetalae</taxon>
        <taxon>rosids</taxon>
        <taxon>malvids</taxon>
        <taxon>Malvales</taxon>
        <taxon>Malvaceae</taxon>
        <taxon>Helicteroideae</taxon>
        <taxon>Durio</taxon>
    </lineage>
</organism>
<dbReference type="GO" id="GO:0004386">
    <property type="term" value="F:helicase activity"/>
    <property type="evidence" value="ECO:0007669"/>
    <property type="project" value="UniProtKB-KW"/>
</dbReference>
<feature type="region of interest" description="Disordered" evidence="1">
    <location>
        <begin position="62"/>
        <end position="129"/>
    </location>
</feature>
<evidence type="ECO:0000313" key="2">
    <source>
        <dbReference type="Proteomes" id="UP000515121"/>
    </source>
</evidence>
<dbReference type="PANTHER" id="PTHR33700">
    <property type="entry name" value="MYB-LIKE PROTEIN X"/>
    <property type="match status" value="1"/>
</dbReference>
<keyword evidence="3" id="KW-0547">Nucleotide-binding</keyword>
<evidence type="ECO:0000256" key="1">
    <source>
        <dbReference type="SAM" id="MobiDB-lite"/>
    </source>
</evidence>
<keyword evidence="3" id="KW-0378">Hydrolase</keyword>
<name>A0A6P5X7J5_DURZI</name>
<gene>
    <name evidence="3" type="primary">LOC111280653</name>
</gene>
<dbReference type="Proteomes" id="UP000515121">
    <property type="component" value="Unplaced"/>
</dbReference>
<feature type="compositionally biased region" description="Acidic residues" evidence="1">
    <location>
        <begin position="113"/>
        <end position="128"/>
    </location>
</feature>
<protein>
    <submittedName>
        <fullName evidence="3">Probable ATP-dependent RNA helicase ddx56</fullName>
    </submittedName>
</protein>
<feature type="compositionally biased region" description="Basic and acidic residues" evidence="1">
    <location>
        <begin position="101"/>
        <end position="112"/>
    </location>
</feature>
<dbReference type="RefSeq" id="XP_022723826.1">
    <property type="nucleotide sequence ID" value="XM_022868091.1"/>
</dbReference>
<dbReference type="AlphaFoldDB" id="A0A6P5X7J5"/>
<keyword evidence="3" id="KW-0347">Helicase</keyword>
<dbReference type="KEGG" id="dzi:111280653"/>